<gene>
    <name evidence="2" type="ORF">An05g00700</name>
</gene>
<reference evidence="2" key="2">
    <citation type="submission" date="2025-08" db="UniProtKB">
        <authorList>
            <consortium name="RefSeq"/>
        </authorList>
    </citation>
    <scope>IDENTIFICATION</scope>
</reference>
<dbReference type="AlphaFoldDB" id="A0AAJ8DYX8"/>
<accession>A0AAJ8DYX8</accession>
<dbReference type="KEGG" id="ang:An05g00700"/>
<evidence type="ECO:0000313" key="2">
    <source>
        <dbReference type="RefSeq" id="XP_059600754.1"/>
    </source>
</evidence>
<dbReference type="VEuPathDB" id="FungiDB:An05g00700"/>
<protein>
    <submittedName>
        <fullName evidence="2">Uncharacterized protein</fullName>
    </submittedName>
</protein>
<dbReference type="RefSeq" id="XP_059600754.1">
    <property type="nucleotide sequence ID" value="XM_059747867.1"/>
</dbReference>
<feature type="compositionally biased region" description="Acidic residues" evidence="1">
    <location>
        <begin position="88"/>
        <end position="100"/>
    </location>
</feature>
<sequence length="109" mass="11710">MGSEAAGKWGISKADEMAGRATLTDAGDEARGWPKNRAVAERRAVTVMGTGLVGVMRRGKWTGQQVALGQCLDADPKQQSSNKSNDENGAEDNEDEDGEGMEWKWIGLN</sequence>
<name>A0AAJ8DYX8_ASPNG</name>
<evidence type="ECO:0000256" key="1">
    <source>
        <dbReference type="SAM" id="MobiDB-lite"/>
    </source>
</evidence>
<reference evidence="2" key="1">
    <citation type="submission" date="2025-02" db="EMBL/GenBank/DDBJ databases">
        <authorList>
            <consortium name="NCBI Genome Project"/>
        </authorList>
    </citation>
    <scope>NUCLEOTIDE SEQUENCE</scope>
</reference>
<dbReference type="GeneID" id="84591107"/>
<organism evidence="2">
    <name type="scientific">Aspergillus niger</name>
    <dbReference type="NCBI Taxonomy" id="5061"/>
    <lineage>
        <taxon>Eukaryota</taxon>
        <taxon>Fungi</taxon>
        <taxon>Dikarya</taxon>
        <taxon>Ascomycota</taxon>
        <taxon>Pezizomycotina</taxon>
        <taxon>Eurotiomycetes</taxon>
        <taxon>Eurotiomycetidae</taxon>
        <taxon>Eurotiales</taxon>
        <taxon>Aspergillaceae</taxon>
        <taxon>Aspergillus</taxon>
        <taxon>Aspergillus subgen. Circumdati</taxon>
    </lineage>
</organism>
<proteinExistence type="predicted"/>
<feature type="region of interest" description="Disordered" evidence="1">
    <location>
        <begin position="67"/>
        <end position="109"/>
    </location>
</feature>